<reference evidence="3 4" key="2">
    <citation type="submission" date="2020-02" db="EMBL/GenBank/DDBJ databases">
        <title>The new genus of Enterobacteriales.</title>
        <authorList>
            <person name="Kim I.S."/>
        </authorList>
    </citation>
    <scope>NUCLEOTIDE SEQUENCE [LARGE SCALE GENOMIC DNA]</scope>
    <source>
        <strain evidence="3 4">SAP-6</strain>
    </source>
</reference>
<keyword evidence="1" id="KW-0472">Membrane</keyword>
<evidence type="ECO:0000313" key="4">
    <source>
        <dbReference type="Proteomes" id="UP000461443"/>
    </source>
</evidence>
<keyword evidence="1" id="KW-0812">Transmembrane</keyword>
<organism evidence="3 4">
    <name type="scientific">Acerihabitans arboris</name>
    <dbReference type="NCBI Taxonomy" id="2691583"/>
    <lineage>
        <taxon>Bacteria</taxon>
        <taxon>Pseudomonadati</taxon>
        <taxon>Pseudomonadota</taxon>
        <taxon>Gammaproteobacteria</taxon>
        <taxon>Enterobacterales</taxon>
        <taxon>Pectobacteriaceae</taxon>
        <taxon>Acerihabitans</taxon>
    </lineage>
</organism>
<dbReference type="InterPro" id="IPR042186">
    <property type="entry name" value="FimD_plug_dom"/>
</dbReference>
<dbReference type="Gene3D" id="2.60.40.2610">
    <property type="entry name" value="Outer membrane usher protein FimD, plug domain"/>
    <property type="match status" value="1"/>
</dbReference>
<dbReference type="EMBL" id="WUBS01000013">
    <property type="protein sequence ID" value="NDL64658.1"/>
    <property type="molecule type" value="Genomic_DNA"/>
</dbReference>
<dbReference type="Proteomes" id="UP000461443">
    <property type="component" value="Unassembled WGS sequence"/>
</dbReference>
<gene>
    <name evidence="3" type="ORF">GRH90_18135</name>
</gene>
<dbReference type="GO" id="GO:0009279">
    <property type="term" value="C:cell outer membrane"/>
    <property type="evidence" value="ECO:0007669"/>
    <property type="project" value="UniProtKB-SubCell"/>
</dbReference>
<comment type="subcellular location">
    <subcellularLocation>
        <location evidence="1">Cell outer membrane</location>
        <topology evidence="1">Multi-pass membrane protein</topology>
    </subcellularLocation>
</comment>
<evidence type="ECO:0000259" key="2">
    <source>
        <dbReference type="Pfam" id="PF13953"/>
    </source>
</evidence>
<dbReference type="PROSITE" id="PS01151">
    <property type="entry name" value="FIMBRIAL_USHER"/>
    <property type="match status" value="1"/>
</dbReference>
<keyword evidence="1" id="KW-1029">Fimbrium biogenesis</keyword>
<dbReference type="RefSeq" id="WP_162367367.1">
    <property type="nucleotide sequence ID" value="NZ_WUBS01000013.1"/>
</dbReference>
<dbReference type="InterPro" id="IPR018030">
    <property type="entry name" value="Fimbrial_membr_usher_CS"/>
</dbReference>
<dbReference type="Pfam" id="PF13953">
    <property type="entry name" value="PapC_C"/>
    <property type="match status" value="1"/>
</dbReference>
<name>A0A845SQ22_9GAMM</name>
<dbReference type="InterPro" id="IPR000015">
    <property type="entry name" value="Fimb_usher"/>
</dbReference>
<accession>A0A845SQ22</accession>
<dbReference type="Pfam" id="PF00577">
    <property type="entry name" value="Usher"/>
    <property type="match status" value="1"/>
</dbReference>
<dbReference type="PANTHER" id="PTHR30451:SF5">
    <property type="entry name" value="SLR0019 PROTEIN"/>
    <property type="match status" value="1"/>
</dbReference>
<feature type="domain" description="PapC-like C-terminal" evidence="2">
    <location>
        <begin position="721"/>
        <end position="778"/>
    </location>
</feature>
<comment type="similarity">
    <text evidence="1">Belongs to the fimbrial export usher family.</text>
</comment>
<protein>
    <submittedName>
        <fullName evidence="3">Fimbria/pilus outer membrane usher protein</fullName>
    </submittedName>
</protein>
<dbReference type="AlphaFoldDB" id="A0A845SQ22"/>
<evidence type="ECO:0000256" key="1">
    <source>
        <dbReference type="RuleBase" id="RU003884"/>
    </source>
</evidence>
<proteinExistence type="inferred from homology"/>
<evidence type="ECO:0000313" key="3">
    <source>
        <dbReference type="EMBL" id="NDL64658.1"/>
    </source>
</evidence>
<dbReference type="PANTHER" id="PTHR30451">
    <property type="entry name" value="OUTER MEMBRANE USHER PROTEIN"/>
    <property type="match status" value="1"/>
</dbReference>
<keyword evidence="4" id="KW-1185">Reference proteome</keyword>
<dbReference type="Gene3D" id="2.60.40.3110">
    <property type="match status" value="1"/>
</dbReference>
<dbReference type="GO" id="GO:0009297">
    <property type="term" value="P:pilus assembly"/>
    <property type="evidence" value="ECO:0007669"/>
    <property type="project" value="InterPro"/>
</dbReference>
<sequence length="799" mass="86988">MINCPSPAFIRRYALSVLSYCAYLFPLDGKAETFTTLPPPPGVAPGEAHPHYLLELVVNEAAGGRIVPVEFRDGHYIVPTADLLQAGLPADRLSATFTDVSAIPDVKATYDRPRQRLLLSVPARWLPEQSLSLEQGGRRHPGRVSPGALFNYDVYGSRVDRGGVRLAVWNELRAFGDAGHLSVDGVAQRQISGMDSGRSGYLRYDTYWANQSEEHALRWVVGDAVTDALAWSSSVRIGGAQIARDFSVRPDIVTYPLPAFAGQAAVPTTIDMFINGYRTSSNTLQPGPYSLSNMPFINGAGDVVIVTSDAVGRQVVTQLPFYVSSSLLKPGLADYSLAAGALRRGYGVKNADYGPPVASGSYRRGITDWLTLESHAEGAQNLALAGAGSLVKLGRAGVMDGSWTRSRLSGGEGEQYGWGYQYNNRVASVGMRHTWRSRRFGNLALLDNDAFHSPHAAWTLSRGSAQYNASITLNRYGSLGAALIDIRSQGGERTRLWNLSWSKNLWGDASLFVTGSYDRQQQDYSGAISLVFPFSSLASASLSVERDRPGGTAQRLTVSRAMPNDGGISWDASYARQQKEKDYRQATLEWRNRYVETSGGFYGVGGNAIQWGDVSGALVTMDGRLLAANQLDNAFVLVKTGHPDVLVRYENQPAGATDRSGYLLIPNVTAYYPAKYDIDILNIPADLTAATIEQRFAVPRQSGYLLCFPIEPLRAASVILQDGRGQPLPVGTRLLRDDQPEEYVGWEGLAWLENLATDNRLRAITPDGRGCETRLRLPDGKPRALQTYGPLACPLPAEP</sequence>
<dbReference type="GO" id="GO:0015473">
    <property type="term" value="F:fimbrial usher porin activity"/>
    <property type="evidence" value="ECO:0007669"/>
    <property type="project" value="InterPro"/>
</dbReference>
<keyword evidence="1" id="KW-0998">Cell outer membrane</keyword>
<keyword evidence="1" id="KW-0813">Transport</keyword>
<reference evidence="3 4" key="1">
    <citation type="submission" date="2019-12" db="EMBL/GenBank/DDBJ databases">
        <authorList>
            <person name="Lee S.D."/>
        </authorList>
    </citation>
    <scope>NUCLEOTIDE SEQUENCE [LARGE SCALE GENOMIC DNA]</scope>
    <source>
        <strain evidence="3 4">SAP-6</strain>
    </source>
</reference>
<dbReference type="InterPro" id="IPR025949">
    <property type="entry name" value="PapC-like_C"/>
</dbReference>
<comment type="caution">
    <text evidence="3">The sequence shown here is derived from an EMBL/GenBank/DDBJ whole genome shotgun (WGS) entry which is preliminary data.</text>
</comment>